<organism evidence="1">
    <name type="scientific">Ananas comosus var. bracteatus</name>
    <name type="common">red pineapple</name>
    <dbReference type="NCBI Taxonomy" id="296719"/>
    <lineage>
        <taxon>Eukaryota</taxon>
        <taxon>Viridiplantae</taxon>
        <taxon>Streptophyta</taxon>
        <taxon>Embryophyta</taxon>
        <taxon>Tracheophyta</taxon>
        <taxon>Spermatophyta</taxon>
        <taxon>Magnoliopsida</taxon>
        <taxon>Liliopsida</taxon>
        <taxon>Poales</taxon>
        <taxon>Bromeliaceae</taxon>
        <taxon>Bromelioideae</taxon>
        <taxon>Ananas</taxon>
    </lineage>
</organism>
<sequence>MVYLGVTERDSKRHLCSVLDMRWGCFGLPSVNELLVMLFSQVDFELLPYNTKFRGRDLFPCVDLQITTVMLLLSVARLTLDHGLVGVPWIRYAYLSVELACVDQ</sequence>
<dbReference type="AlphaFoldDB" id="A0A6V7PGM4"/>
<gene>
    <name evidence="1" type="ORF">CB5_LOCUS13216</name>
</gene>
<name>A0A6V7PGM4_ANACO</name>
<proteinExistence type="predicted"/>
<evidence type="ECO:0000313" key="1">
    <source>
        <dbReference type="EMBL" id="CAD1830005.1"/>
    </source>
</evidence>
<reference evidence="1" key="1">
    <citation type="submission" date="2020-07" db="EMBL/GenBank/DDBJ databases">
        <authorList>
            <person name="Lin J."/>
        </authorList>
    </citation>
    <scope>NUCLEOTIDE SEQUENCE</scope>
</reference>
<dbReference type="EMBL" id="LR862130">
    <property type="protein sequence ID" value="CAD1830005.1"/>
    <property type="molecule type" value="Genomic_DNA"/>
</dbReference>
<protein>
    <submittedName>
        <fullName evidence="1">Uncharacterized protein</fullName>
    </submittedName>
</protein>
<accession>A0A6V7PGM4</accession>